<dbReference type="EMBL" id="KZ559662">
    <property type="protein sequence ID" value="PLN75130.1"/>
    <property type="molecule type" value="Genomic_DNA"/>
</dbReference>
<organism evidence="2 3">
    <name type="scientific">Aspergillus taichungensis</name>
    <dbReference type="NCBI Taxonomy" id="482145"/>
    <lineage>
        <taxon>Eukaryota</taxon>
        <taxon>Fungi</taxon>
        <taxon>Dikarya</taxon>
        <taxon>Ascomycota</taxon>
        <taxon>Pezizomycotina</taxon>
        <taxon>Eurotiomycetes</taxon>
        <taxon>Eurotiomycetidae</taxon>
        <taxon>Eurotiales</taxon>
        <taxon>Aspergillaceae</taxon>
        <taxon>Aspergillus</taxon>
        <taxon>Aspergillus subgen. Circumdati</taxon>
    </lineage>
</organism>
<keyword evidence="1" id="KW-1133">Transmembrane helix</keyword>
<protein>
    <submittedName>
        <fullName evidence="2">Uncharacterized protein</fullName>
    </submittedName>
</protein>
<keyword evidence="1" id="KW-0812">Transmembrane</keyword>
<evidence type="ECO:0000313" key="2">
    <source>
        <dbReference type="EMBL" id="PLN75130.1"/>
    </source>
</evidence>
<evidence type="ECO:0000256" key="1">
    <source>
        <dbReference type="SAM" id="Phobius"/>
    </source>
</evidence>
<feature type="transmembrane region" description="Helical" evidence="1">
    <location>
        <begin position="20"/>
        <end position="41"/>
    </location>
</feature>
<accession>A0A2J5HEE8</accession>
<name>A0A2J5HEE8_9EURO</name>
<reference evidence="3" key="1">
    <citation type="submission" date="2017-12" db="EMBL/GenBank/DDBJ databases">
        <authorList>
            <consortium name="DOE Joint Genome Institute"/>
            <person name="Mondo S.J."/>
            <person name="Kjaerbolling I."/>
            <person name="Vesth T.C."/>
            <person name="Frisvad J.C."/>
            <person name="Nybo J.L."/>
            <person name="Theobald S."/>
            <person name="Kuo A."/>
            <person name="Bowyer P."/>
            <person name="Matsuda Y."/>
            <person name="Lyhne E.K."/>
            <person name="Kogle M.E."/>
            <person name="Clum A."/>
            <person name="Lipzen A."/>
            <person name="Salamov A."/>
            <person name="Ngan C.Y."/>
            <person name="Daum C."/>
            <person name="Chiniquy J."/>
            <person name="Barry K."/>
            <person name="LaButti K."/>
            <person name="Haridas S."/>
            <person name="Simmons B.A."/>
            <person name="Magnuson J.K."/>
            <person name="Mortensen U.H."/>
            <person name="Larsen T.O."/>
            <person name="Grigoriev I.V."/>
            <person name="Baker S.E."/>
            <person name="Andersen M.R."/>
            <person name="Nordberg H.P."/>
            <person name="Cantor M.N."/>
            <person name="Hua S.X."/>
        </authorList>
    </citation>
    <scope>NUCLEOTIDE SEQUENCE [LARGE SCALE GENOMIC DNA]</scope>
    <source>
        <strain evidence="3">IBT 19404</strain>
    </source>
</reference>
<keyword evidence="3" id="KW-1185">Reference proteome</keyword>
<sequence length="85" mass="9592">MRGGPVSARRVPGAAGRVMLLLLGMRGGVGWWLCLVGRAFYFKGCGCLGPFVGWFGFGFLFWGGVVFPREFWWWWCCIKPSRGLR</sequence>
<keyword evidence="1" id="KW-0472">Membrane</keyword>
<feature type="transmembrane region" description="Helical" evidence="1">
    <location>
        <begin position="53"/>
        <end position="75"/>
    </location>
</feature>
<proteinExistence type="predicted"/>
<evidence type="ECO:0000313" key="3">
    <source>
        <dbReference type="Proteomes" id="UP000235023"/>
    </source>
</evidence>
<gene>
    <name evidence="2" type="ORF">BDW42DRAFT_181231</name>
</gene>
<dbReference type="Proteomes" id="UP000235023">
    <property type="component" value="Unassembled WGS sequence"/>
</dbReference>
<dbReference type="AlphaFoldDB" id="A0A2J5HEE8"/>